<dbReference type="Proteomes" id="UP000221165">
    <property type="component" value="Unassembled WGS sequence"/>
</dbReference>
<dbReference type="InterPro" id="IPR039799">
    <property type="entry name" value="ALR/ERV"/>
</dbReference>
<feature type="compositionally biased region" description="Low complexity" evidence="7">
    <location>
        <begin position="18"/>
        <end position="31"/>
    </location>
</feature>
<dbReference type="AlphaFoldDB" id="A0A2C6KM64"/>
<comment type="caution">
    <text evidence="9">The sequence shown here is derived from an EMBL/GenBank/DDBJ whole genome shotgun (WGS) entry which is preliminary data.</text>
</comment>
<name>A0A2C6KM64_9APIC</name>
<reference evidence="9 10" key="1">
    <citation type="journal article" date="2017" name="Int. J. Parasitol.">
        <title>The genome of the protozoan parasite Cystoisospora suis and a reverse vaccinology approach to identify vaccine candidates.</title>
        <authorList>
            <person name="Palmieri N."/>
            <person name="Shrestha A."/>
            <person name="Ruttkowski B."/>
            <person name="Beck T."/>
            <person name="Vogl C."/>
            <person name="Tomley F."/>
            <person name="Blake D.P."/>
            <person name="Joachim A."/>
        </authorList>
    </citation>
    <scope>NUCLEOTIDE SEQUENCE [LARGE SCALE GENOMIC DNA]</scope>
    <source>
        <strain evidence="9 10">Wien I</strain>
    </source>
</reference>
<comment type="catalytic activity">
    <reaction evidence="6">
        <text>2 R'C(R)SH + O2 = R'C(R)S-S(R)CR' + H2O2</text>
        <dbReference type="Rhea" id="RHEA:17357"/>
        <dbReference type="ChEBI" id="CHEBI:15379"/>
        <dbReference type="ChEBI" id="CHEBI:16240"/>
        <dbReference type="ChEBI" id="CHEBI:16520"/>
        <dbReference type="ChEBI" id="CHEBI:17412"/>
        <dbReference type="EC" id="1.8.3.2"/>
    </reaction>
</comment>
<dbReference type="GO" id="GO:0005739">
    <property type="term" value="C:mitochondrion"/>
    <property type="evidence" value="ECO:0007669"/>
    <property type="project" value="TreeGrafter"/>
</dbReference>
<dbReference type="RefSeq" id="XP_067919303.1">
    <property type="nucleotide sequence ID" value="XM_068068721.1"/>
</dbReference>
<dbReference type="InterPro" id="IPR017905">
    <property type="entry name" value="ERV/ALR_sulphydryl_oxidase"/>
</dbReference>
<organism evidence="9 10">
    <name type="scientific">Cystoisospora suis</name>
    <dbReference type="NCBI Taxonomy" id="483139"/>
    <lineage>
        <taxon>Eukaryota</taxon>
        <taxon>Sar</taxon>
        <taxon>Alveolata</taxon>
        <taxon>Apicomplexa</taxon>
        <taxon>Conoidasida</taxon>
        <taxon>Coccidia</taxon>
        <taxon>Eucoccidiorida</taxon>
        <taxon>Eimeriorina</taxon>
        <taxon>Sarcocystidae</taxon>
        <taxon>Cystoisospora</taxon>
    </lineage>
</organism>
<dbReference type="PROSITE" id="PS51324">
    <property type="entry name" value="ERV_ALR"/>
    <property type="match status" value="1"/>
</dbReference>
<evidence type="ECO:0000313" key="9">
    <source>
        <dbReference type="EMBL" id="PHJ17585.1"/>
    </source>
</evidence>
<dbReference type="EMBL" id="MIGC01004858">
    <property type="protein sequence ID" value="PHJ17585.1"/>
    <property type="molecule type" value="Genomic_DNA"/>
</dbReference>
<dbReference type="PANTHER" id="PTHR12645:SF0">
    <property type="entry name" value="FAD-LINKED SULFHYDRYL OXIDASE ALR"/>
    <property type="match status" value="1"/>
</dbReference>
<dbReference type="GeneID" id="94431932"/>
<accession>A0A2C6KM64</accession>
<keyword evidence="5" id="KW-1015">Disulfide bond</keyword>
<dbReference type="Gene3D" id="1.20.120.310">
    <property type="entry name" value="ERV/ALR sulfhydryl oxidase domain"/>
    <property type="match status" value="1"/>
</dbReference>
<feature type="domain" description="ERV/ALR sulfhydryl oxidase" evidence="8">
    <location>
        <begin position="53"/>
        <end position="154"/>
    </location>
</feature>
<evidence type="ECO:0000256" key="7">
    <source>
        <dbReference type="SAM" id="MobiDB-lite"/>
    </source>
</evidence>
<keyword evidence="2 6" id="KW-0285">Flavoprotein</keyword>
<proteinExistence type="predicted"/>
<dbReference type="Pfam" id="PF04777">
    <property type="entry name" value="Evr1_Alr"/>
    <property type="match status" value="1"/>
</dbReference>
<keyword evidence="4 6" id="KW-0560">Oxidoreductase</keyword>
<evidence type="ECO:0000256" key="1">
    <source>
        <dbReference type="ARBA" id="ARBA00001974"/>
    </source>
</evidence>
<keyword evidence="3 6" id="KW-0274">FAD</keyword>
<evidence type="ECO:0000313" key="10">
    <source>
        <dbReference type="Proteomes" id="UP000221165"/>
    </source>
</evidence>
<evidence type="ECO:0000256" key="2">
    <source>
        <dbReference type="ARBA" id="ARBA00022630"/>
    </source>
</evidence>
<protein>
    <recommendedName>
        <fullName evidence="6">Sulfhydryl oxidase</fullName>
        <ecNumber evidence="6">1.8.3.2</ecNumber>
    </recommendedName>
</protein>
<evidence type="ECO:0000256" key="6">
    <source>
        <dbReference type="RuleBase" id="RU371123"/>
    </source>
</evidence>
<feature type="compositionally biased region" description="Basic and acidic residues" evidence="7">
    <location>
        <begin position="32"/>
        <end position="42"/>
    </location>
</feature>
<comment type="cofactor">
    <cofactor evidence="1 6">
        <name>FAD</name>
        <dbReference type="ChEBI" id="CHEBI:57692"/>
    </cofactor>
</comment>
<evidence type="ECO:0000259" key="8">
    <source>
        <dbReference type="PROSITE" id="PS51324"/>
    </source>
</evidence>
<dbReference type="InterPro" id="IPR036774">
    <property type="entry name" value="ERV/ALR_sulphydryl_oxid_sf"/>
</dbReference>
<dbReference type="SUPFAM" id="SSF69000">
    <property type="entry name" value="FAD-dependent thiol oxidase"/>
    <property type="match status" value="1"/>
</dbReference>
<dbReference type="GO" id="GO:0016971">
    <property type="term" value="F:flavin-dependent sulfhydryl oxidase activity"/>
    <property type="evidence" value="ECO:0007669"/>
    <property type="project" value="InterPro"/>
</dbReference>
<dbReference type="EC" id="1.8.3.2" evidence="6"/>
<evidence type="ECO:0000256" key="4">
    <source>
        <dbReference type="ARBA" id="ARBA00023002"/>
    </source>
</evidence>
<keyword evidence="10" id="KW-1185">Reference proteome</keyword>
<dbReference type="GO" id="GO:0050660">
    <property type="term" value="F:flavin adenine dinucleotide binding"/>
    <property type="evidence" value="ECO:0007669"/>
    <property type="project" value="TreeGrafter"/>
</dbReference>
<evidence type="ECO:0000256" key="3">
    <source>
        <dbReference type="ARBA" id="ARBA00022827"/>
    </source>
</evidence>
<dbReference type="VEuPathDB" id="ToxoDB:CSUI_008593"/>
<evidence type="ECO:0000256" key="5">
    <source>
        <dbReference type="ARBA" id="ARBA00023157"/>
    </source>
</evidence>
<dbReference type="OrthoDB" id="17199at2759"/>
<feature type="region of interest" description="Disordered" evidence="7">
    <location>
        <begin position="1"/>
        <end position="42"/>
    </location>
</feature>
<sequence length="158" mass="17828">MKKGGEDAKTKSACGPCSSSSSSSSASAVVSGREEHDVENSRDVDVMKKRRLFPPSREEIGRSSWKVLHSMAARYPRNPTFQEKCEAAAWIYAFSSIYPCNICRTEFYPILRGYPPQVNTREDFVLWTCFVHNKVNEDISAPLFPCKKNFDHLLSLGI</sequence>
<gene>
    <name evidence="9" type="ORF">CSUI_008593</name>
</gene>
<feature type="compositionally biased region" description="Basic and acidic residues" evidence="7">
    <location>
        <begin position="1"/>
        <end position="10"/>
    </location>
</feature>
<dbReference type="PANTHER" id="PTHR12645">
    <property type="entry name" value="ALR/ERV"/>
    <property type="match status" value="1"/>
</dbReference>